<feature type="transmembrane region" description="Helical" evidence="8">
    <location>
        <begin position="845"/>
        <end position="862"/>
    </location>
</feature>
<evidence type="ECO:0000259" key="9">
    <source>
        <dbReference type="Pfam" id="PF00520"/>
    </source>
</evidence>
<evidence type="ECO:0000313" key="13">
    <source>
        <dbReference type="Proteomes" id="UP000007635"/>
    </source>
</evidence>
<feature type="transmembrane region" description="Helical" evidence="8">
    <location>
        <begin position="700"/>
        <end position="720"/>
    </location>
</feature>
<accession>A0AAQ4S0Y9</accession>
<keyword evidence="7" id="KW-0407">Ion channel</keyword>
<dbReference type="Gene3D" id="3.40.50.450">
    <property type="match status" value="1"/>
</dbReference>
<dbReference type="InterPro" id="IPR041491">
    <property type="entry name" value="TRPM_SLOG"/>
</dbReference>
<organism evidence="12 13">
    <name type="scientific">Gasterosteus aculeatus aculeatus</name>
    <name type="common">three-spined stickleback</name>
    <dbReference type="NCBI Taxonomy" id="481459"/>
    <lineage>
        <taxon>Eukaryota</taxon>
        <taxon>Metazoa</taxon>
        <taxon>Chordata</taxon>
        <taxon>Craniata</taxon>
        <taxon>Vertebrata</taxon>
        <taxon>Euteleostomi</taxon>
        <taxon>Actinopterygii</taxon>
        <taxon>Neopterygii</taxon>
        <taxon>Teleostei</taxon>
        <taxon>Neoteleostei</taxon>
        <taxon>Acanthomorphata</taxon>
        <taxon>Eupercaria</taxon>
        <taxon>Perciformes</taxon>
        <taxon>Cottioidei</taxon>
        <taxon>Gasterosteales</taxon>
        <taxon>Gasterosteidae</taxon>
        <taxon>Gasterosteus</taxon>
    </lineage>
</organism>
<evidence type="ECO:0000256" key="5">
    <source>
        <dbReference type="ARBA" id="ARBA00023065"/>
    </source>
</evidence>
<dbReference type="PANTHER" id="PTHR13800">
    <property type="entry name" value="TRANSIENT RECEPTOR POTENTIAL CATION CHANNEL, SUBFAMILY M, MEMBER 6"/>
    <property type="match status" value="1"/>
</dbReference>
<evidence type="ECO:0000256" key="2">
    <source>
        <dbReference type="ARBA" id="ARBA00022448"/>
    </source>
</evidence>
<evidence type="ECO:0000259" key="10">
    <source>
        <dbReference type="Pfam" id="PF18139"/>
    </source>
</evidence>
<keyword evidence="6 8" id="KW-0472">Membrane</keyword>
<keyword evidence="13" id="KW-1185">Reference proteome</keyword>
<dbReference type="Proteomes" id="UP000007635">
    <property type="component" value="Chromosome XVI"/>
</dbReference>
<feature type="transmembrane region" description="Helical" evidence="8">
    <location>
        <begin position="868"/>
        <end position="891"/>
    </location>
</feature>
<evidence type="ECO:0000256" key="3">
    <source>
        <dbReference type="ARBA" id="ARBA00022692"/>
    </source>
</evidence>
<feature type="domain" description="TRPM-like" evidence="11">
    <location>
        <begin position="440"/>
        <end position="679"/>
    </location>
</feature>
<reference evidence="12 13" key="1">
    <citation type="journal article" date="2021" name="G3 (Bethesda)">
        <title>Improved contiguity of the threespine stickleback genome using long-read sequencing.</title>
        <authorList>
            <person name="Nath S."/>
            <person name="Shaw D.E."/>
            <person name="White M.A."/>
        </authorList>
    </citation>
    <scope>NUCLEOTIDE SEQUENCE [LARGE SCALE GENOMIC DNA]</scope>
    <source>
        <strain evidence="12 13">Lake Benthic</strain>
    </source>
</reference>
<dbReference type="Ensembl" id="ENSGACT00000056535.1">
    <property type="protein sequence ID" value="ENSGACP00000068822.1"/>
    <property type="gene ID" value="ENSGACG00000006203.2"/>
</dbReference>
<sequence length="1174" mass="132823">MEEAVIKSKRFPSIRTVRASKNISPSPSFQPSSFTSWIKENIRKRECCFYEKGVREDACKCGHPKTDHVDEAIKPDNFTGESWNKDRHVREVPTDAFGDISFGGSGQKTGKYARVSTDTSPEILYKLLTEQWKLSPPNLLISVTGGAKNFYLKPRLKSMFHRGLIKVAQTTGAWIITGGTHAGVMKHVGRAVRDHALSSSMQGQIVAIGVATWGIIHNRDALVNPEGCFPANYELDIEGQGRLSCLDNNHTHFLMVDDGTQGNYGVEIELRSSLEKCISGKLLGNRESGVTIPVVCVVLDGGPGTLNTIYNAMLNGTPCVILEGSGRIADVIAQVAGLPLFQVTIALIQQLMKKFFGQEYENFSDCKIIKWTEKIQYIIQISHLLTVFRISEDNHRDVDVAILQALLKASRASERLGIESWKGQLELAIAWNRVDLAETEIFTEESQWKSSDLHWAMFSALVGNKPQFVSLLLENGVSLKDFLKDEETLCDLYRKMPGCIFVRKLDKRVQRLGRKPQARPGRGETTFMTHVSNEVRHLLGSFTKLLYPPADMSCQFEMENNMDAQGNPDRDLFLWAVVQNNKELAEVAWELCKDCMSAALAASKILKTMAEEESDADEAEDMRELASHFEDHAIGVFSECHDNDEERARKLLVCVSPSWGRTTCLRLALEADDKSFVAQSGVQALLTQIWCGGLSVDNPVWRVLICMVFFPLIYTGFLAFRAGFEQQKGTNLRPSLICFQDFGRSLHSDSPDPERQKPLSCRSRLVHLYSSPQVKFYWNVVSSFAFLFLYAVVVMIDFQATPSAGEMLLYVWLLSLVCEEVRQVLYDPDGFGFHKKAKMYINDLWNILDVLSIILFAIGLTFRLTTELFYAGKILLCIDFVVFCLRFMAIFTISSTLGPKIIIVRRMMTDMFFFMFLLSIWVVAYGVAKQGILIHNDNRLGWIVRGAIYEPYRIIFGDFPTNIDYAAFDLDSCSMNGTDPLKPKCPVLNENLTPAFPEWLTIIMLCVYLLFANILLLNLLIAIFNFTFQTVQDNTDRIWKFQRYELIQEYHSRPAAPPPFIIFSHFYLFVRNMFPIKNNKHNLKIKLQMKEEELLSWEMSRCCHACQSAKALQWIMDSLKSQGFAAKEAQPPSQHKTSSLNMDVNISQGVSPLVLAHFNPSLQLGVQQTSLLRL</sequence>
<evidence type="ECO:0000256" key="4">
    <source>
        <dbReference type="ARBA" id="ARBA00022989"/>
    </source>
</evidence>
<dbReference type="InterPro" id="IPR005821">
    <property type="entry name" value="Ion_trans_dom"/>
</dbReference>
<keyword evidence="5" id="KW-0406">Ion transport</keyword>
<feature type="domain" description="Ion transport" evidence="9">
    <location>
        <begin position="776"/>
        <end position="1035"/>
    </location>
</feature>
<evidence type="ECO:0000256" key="7">
    <source>
        <dbReference type="ARBA" id="ARBA00023303"/>
    </source>
</evidence>
<keyword evidence="4 8" id="KW-1133">Transmembrane helix</keyword>
<dbReference type="Pfam" id="PF25508">
    <property type="entry name" value="TRPM2"/>
    <property type="match status" value="1"/>
</dbReference>
<keyword evidence="2" id="KW-0813">Transport</keyword>
<evidence type="ECO:0000256" key="1">
    <source>
        <dbReference type="ARBA" id="ARBA00004141"/>
    </source>
</evidence>
<evidence type="ECO:0000256" key="6">
    <source>
        <dbReference type="ARBA" id="ARBA00023136"/>
    </source>
</evidence>
<protein>
    <submittedName>
        <fullName evidence="12">Transient receptor potential cation channel, subfamily M, member 2</fullName>
    </submittedName>
</protein>
<dbReference type="AlphaFoldDB" id="A0AAQ4S0Y9"/>
<dbReference type="GO" id="GO:0005886">
    <property type="term" value="C:plasma membrane"/>
    <property type="evidence" value="ECO:0007669"/>
    <property type="project" value="TreeGrafter"/>
</dbReference>
<proteinExistence type="predicted"/>
<dbReference type="PANTHER" id="PTHR13800:SF2">
    <property type="entry name" value="TRANSIENT RECEPTOR POTENTIAL CATION CHANNEL SUBFAMILY M MEMBER 2"/>
    <property type="match status" value="1"/>
</dbReference>
<evidence type="ECO:0000256" key="8">
    <source>
        <dbReference type="SAM" id="Phobius"/>
    </source>
</evidence>
<feature type="transmembrane region" description="Helical" evidence="8">
    <location>
        <begin position="776"/>
        <end position="796"/>
    </location>
</feature>
<evidence type="ECO:0000259" key="11">
    <source>
        <dbReference type="Pfam" id="PF25508"/>
    </source>
</evidence>
<name>A0AAQ4S0Y9_GASAC</name>
<reference evidence="12" key="2">
    <citation type="submission" date="2025-08" db="UniProtKB">
        <authorList>
            <consortium name="Ensembl"/>
        </authorList>
    </citation>
    <scope>IDENTIFICATION</scope>
</reference>
<evidence type="ECO:0000313" key="12">
    <source>
        <dbReference type="Ensembl" id="ENSGACP00000068822.1"/>
    </source>
</evidence>
<dbReference type="InterPro" id="IPR057366">
    <property type="entry name" value="TRPM-like"/>
</dbReference>
<dbReference type="GeneTree" id="ENSGT00940000156404"/>
<dbReference type="GO" id="GO:0099604">
    <property type="term" value="F:ligand-gated calcium channel activity"/>
    <property type="evidence" value="ECO:0007669"/>
    <property type="project" value="TreeGrafter"/>
</dbReference>
<dbReference type="InterPro" id="IPR050927">
    <property type="entry name" value="TRPM"/>
</dbReference>
<dbReference type="Pfam" id="PF18139">
    <property type="entry name" value="LSDAT_euk"/>
    <property type="match status" value="1"/>
</dbReference>
<comment type="subcellular location">
    <subcellularLocation>
        <location evidence="1">Membrane</location>
        <topology evidence="1">Multi-pass membrane protein</topology>
    </subcellularLocation>
</comment>
<feature type="transmembrane region" description="Helical" evidence="8">
    <location>
        <begin position="999"/>
        <end position="1028"/>
    </location>
</feature>
<keyword evidence="3 8" id="KW-0812">Transmembrane</keyword>
<feature type="transmembrane region" description="Helical" evidence="8">
    <location>
        <begin position="911"/>
        <end position="928"/>
    </location>
</feature>
<feature type="domain" description="TRPM SLOG" evidence="10">
    <location>
        <begin position="111"/>
        <end position="334"/>
    </location>
</feature>
<reference evidence="12" key="3">
    <citation type="submission" date="2025-09" db="UniProtKB">
        <authorList>
            <consortium name="Ensembl"/>
        </authorList>
    </citation>
    <scope>IDENTIFICATION</scope>
</reference>
<dbReference type="Pfam" id="PF00520">
    <property type="entry name" value="Ion_trans"/>
    <property type="match status" value="1"/>
</dbReference>